<dbReference type="Pfam" id="PF00293">
    <property type="entry name" value="NUDIX"/>
    <property type="match status" value="1"/>
</dbReference>
<reference evidence="5" key="1">
    <citation type="journal article" date="2019" name="Int. J. Syst. Evol. Microbiol.">
        <title>The Global Catalogue of Microorganisms (GCM) 10K type strain sequencing project: providing services to taxonomists for standard genome sequencing and annotation.</title>
        <authorList>
            <consortium name="The Broad Institute Genomics Platform"/>
            <consortium name="The Broad Institute Genome Sequencing Center for Infectious Disease"/>
            <person name="Wu L."/>
            <person name="Ma J."/>
        </authorList>
    </citation>
    <scope>NUCLEOTIDE SEQUENCE [LARGE SCALE GENOMIC DNA]</scope>
    <source>
        <strain evidence="5">CCM 7855</strain>
    </source>
</reference>
<dbReference type="PANTHER" id="PTHR43046">
    <property type="entry name" value="GDP-MANNOSE MANNOSYL HYDROLASE"/>
    <property type="match status" value="1"/>
</dbReference>
<dbReference type="SUPFAM" id="SSF55811">
    <property type="entry name" value="Nudix"/>
    <property type="match status" value="1"/>
</dbReference>
<keyword evidence="5" id="KW-1185">Reference proteome</keyword>
<feature type="domain" description="Nudix hydrolase" evidence="3">
    <location>
        <begin position="33"/>
        <end position="163"/>
    </location>
</feature>
<keyword evidence="2" id="KW-0378">Hydrolase</keyword>
<evidence type="ECO:0000256" key="1">
    <source>
        <dbReference type="ARBA" id="ARBA00001946"/>
    </source>
</evidence>
<dbReference type="PANTHER" id="PTHR43046:SF16">
    <property type="entry name" value="ADP-RIBOSE PYROPHOSPHATASE YJHB-RELATED"/>
    <property type="match status" value="1"/>
</dbReference>
<protein>
    <submittedName>
        <fullName evidence="4">MutT/NUDIX-family protein</fullName>
    </submittedName>
</protein>
<proteinExistence type="predicted"/>
<accession>A0ABQ1UW65</accession>
<dbReference type="EMBL" id="BMCS01000001">
    <property type="protein sequence ID" value="GGF26608.1"/>
    <property type="molecule type" value="Genomic_DNA"/>
</dbReference>
<name>A0ABQ1UW65_9NOCA</name>
<evidence type="ECO:0000313" key="4">
    <source>
        <dbReference type="EMBL" id="GGF26608.1"/>
    </source>
</evidence>
<comment type="caution">
    <text evidence="4">The sequence shown here is derived from an EMBL/GenBank/DDBJ whole genome shotgun (WGS) entry which is preliminary data.</text>
</comment>
<evidence type="ECO:0000313" key="5">
    <source>
        <dbReference type="Proteomes" id="UP000632454"/>
    </source>
</evidence>
<evidence type="ECO:0000259" key="3">
    <source>
        <dbReference type="PROSITE" id="PS51462"/>
    </source>
</evidence>
<comment type="cofactor">
    <cofactor evidence="1">
        <name>Mg(2+)</name>
        <dbReference type="ChEBI" id="CHEBI:18420"/>
    </cofactor>
</comment>
<dbReference type="InterPro" id="IPR020084">
    <property type="entry name" value="NUDIX_hydrolase_CS"/>
</dbReference>
<evidence type="ECO:0000256" key="2">
    <source>
        <dbReference type="ARBA" id="ARBA00022801"/>
    </source>
</evidence>
<dbReference type="PROSITE" id="PS51462">
    <property type="entry name" value="NUDIX"/>
    <property type="match status" value="1"/>
</dbReference>
<sequence>MRTASGQQPNTVGAMPTPDFILELREHIGHAPLWLSGVTAVVVRDDEVLLVRRSDNGAWTPVTGIIDPGEEPAVAATREVAEEAGCVVTPQRLVSVHVTPPVTYPNGDVSQYLDLTFRMTWVSGEPTIGDDENSECGWFPLDDLPAMSDEMNYRIGTAVENAPEARFRT</sequence>
<organism evidence="4 5">
    <name type="scientific">Williamsia phyllosphaerae</name>
    <dbReference type="NCBI Taxonomy" id="885042"/>
    <lineage>
        <taxon>Bacteria</taxon>
        <taxon>Bacillati</taxon>
        <taxon>Actinomycetota</taxon>
        <taxon>Actinomycetes</taxon>
        <taxon>Mycobacteriales</taxon>
        <taxon>Nocardiaceae</taxon>
        <taxon>Williamsia</taxon>
    </lineage>
</organism>
<dbReference type="PROSITE" id="PS00893">
    <property type="entry name" value="NUDIX_BOX"/>
    <property type="match status" value="1"/>
</dbReference>
<dbReference type="Proteomes" id="UP000632454">
    <property type="component" value="Unassembled WGS sequence"/>
</dbReference>
<gene>
    <name evidence="4" type="ORF">GCM10007298_23150</name>
</gene>
<dbReference type="Gene3D" id="3.90.79.10">
    <property type="entry name" value="Nucleoside Triphosphate Pyrophosphohydrolase"/>
    <property type="match status" value="1"/>
</dbReference>
<dbReference type="InterPro" id="IPR015797">
    <property type="entry name" value="NUDIX_hydrolase-like_dom_sf"/>
</dbReference>
<dbReference type="CDD" id="cd18879">
    <property type="entry name" value="NUDIX_Hydrolase"/>
    <property type="match status" value="1"/>
</dbReference>
<dbReference type="InterPro" id="IPR000086">
    <property type="entry name" value="NUDIX_hydrolase_dom"/>
</dbReference>